<feature type="transmembrane region" description="Helical" evidence="1">
    <location>
        <begin position="202"/>
        <end position="221"/>
    </location>
</feature>
<dbReference type="RefSeq" id="WP_281487363.1">
    <property type="nucleotide sequence ID" value="NZ_JASATX010000001.1"/>
</dbReference>
<comment type="caution">
    <text evidence="2">The sequence shown here is derived from an EMBL/GenBank/DDBJ whole genome shotgun (WGS) entry which is preliminary data.</text>
</comment>
<accession>A0AAW6T5C7</accession>
<feature type="transmembrane region" description="Helical" evidence="1">
    <location>
        <begin position="375"/>
        <end position="397"/>
    </location>
</feature>
<feature type="transmembrane region" description="Helical" evidence="1">
    <location>
        <begin position="26"/>
        <end position="48"/>
    </location>
</feature>
<feature type="transmembrane region" description="Helical" evidence="1">
    <location>
        <begin position="409"/>
        <end position="430"/>
    </location>
</feature>
<feature type="transmembrane region" description="Helical" evidence="1">
    <location>
        <begin position="233"/>
        <end position="254"/>
    </location>
</feature>
<evidence type="ECO:0000256" key="1">
    <source>
        <dbReference type="SAM" id="Phobius"/>
    </source>
</evidence>
<evidence type="ECO:0000313" key="3">
    <source>
        <dbReference type="Proteomes" id="UP001321506"/>
    </source>
</evidence>
<keyword evidence="1" id="KW-0472">Membrane</keyword>
<feature type="transmembrane region" description="Helical" evidence="1">
    <location>
        <begin position="329"/>
        <end position="347"/>
    </location>
</feature>
<proteinExistence type="predicted"/>
<evidence type="ECO:0000313" key="2">
    <source>
        <dbReference type="EMBL" id="MDI2097573.1"/>
    </source>
</evidence>
<feature type="transmembrane region" description="Helical" evidence="1">
    <location>
        <begin position="55"/>
        <end position="78"/>
    </location>
</feature>
<feature type="transmembrane region" description="Helical" evidence="1">
    <location>
        <begin position="274"/>
        <end position="296"/>
    </location>
</feature>
<keyword evidence="1" id="KW-1133">Transmembrane helix</keyword>
<feature type="transmembrane region" description="Helical" evidence="1">
    <location>
        <begin position="131"/>
        <end position="151"/>
    </location>
</feature>
<feature type="transmembrane region" description="Helical" evidence="1">
    <location>
        <begin position="98"/>
        <end position="119"/>
    </location>
</feature>
<keyword evidence="3" id="KW-1185">Reference proteome</keyword>
<organism evidence="2 3">
    <name type="scientific">Ruicaihuangia caeni</name>
    <dbReference type="NCBI Taxonomy" id="3042517"/>
    <lineage>
        <taxon>Bacteria</taxon>
        <taxon>Bacillati</taxon>
        <taxon>Actinomycetota</taxon>
        <taxon>Actinomycetes</taxon>
        <taxon>Micrococcales</taxon>
        <taxon>Microbacteriaceae</taxon>
        <taxon>Ruicaihuangia</taxon>
    </lineage>
</organism>
<dbReference type="EMBL" id="JASATX010000001">
    <property type="protein sequence ID" value="MDI2097573.1"/>
    <property type="molecule type" value="Genomic_DNA"/>
</dbReference>
<feature type="transmembrane region" description="Helical" evidence="1">
    <location>
        <begin position="302"/>
        <end position="322"/>
    </location>
</feature>
<sequence length="521" mass="53831">MVAQLLGLRLSLLANALRRSPLGLAGLAIVVVYGIALLALALGGFALLRELPVDTAAAIATTAGALFTAAIFVLPLLVSGNDQFDPRRFVLFGLEPAALARGILLSSVLSLPVLGFIVIGIAHTVTFARDGVAGLFGVVALPALVATLALFGRLGISVGAALHSVLVARGVVRVITLVVLALIVPVLLRIADFDWARQGGELVAQIAAVLGWTPFGAAWAVGPLASEGDWWGALLRLLVAFVSVAVLFGSWSFAVERMLRAPALAGRREHHSSIGLFGLFGRGAAWAIAARSLTYWVRDPRYLTAIVVVPLIPLLMAVPLLIAGVPVDFIALLPVPVVALFIGWSVHNDVALDHSAVWLHLVADTRGFDDRVGRAVPPIIIGVPAVTLASLLCAGVYGDAAILPPMLGVGFAILGASIGVSSVASAALPYPTALPGESPFQQPSGGGGAVRQAVSFFATLLLAGPVFALAVASQLLGGQYVWLTLWCGVGLGLLCLVLGLHLGGKIFDRRGPELLAAALRG</sequence>
<gene>
    <name evidence="2" type="ORF">QF206_01140</name>
</gene>
<dbReference type="AlphaFoldDB" id="A0AAW6T5C7"/>
<feature type="transmembrane region" description="Helical" evidence="1">
    <location>
        <begin position="450"/>
        <end position="473"/>
    </location>
</feature>
<keyword evidence="1" id="KW-0812">Transmembrane</keyword>
<name>A0AAW6T5C7_9MICO</name>
<feature type="transmembrane region" description="Helical" evidence="1">
    <location>
        <begin position="480"/>
        <end position="502"/>
    </location>
</feature>
<reference evidence="2 3" key="1">
    <citation type="submission" date="2023-04" db="EMBL/GenBank/DDBJ databases">
        <title>Klugiella caeni sp. nov. isolated from the sludge of biochemical tank.</title>
        <authorList>
            <person name="Geng K."/>
        </authorList>
    </citation>
    <scope>NUCLEOTIDE SEQUENCE [LARGE SCALE GENOMIC DNA]</scope>
    <source>
        <strain evidence="2 3">YN-L-19</strain>
    </source>
</reference>
<dbReference type="Proteomes" id="UP001321506">
    <property type="component" value="Unassembled WGS sequence"/>
</dbReference>
<protein>
    <submittedName>
        <fullName evidence="2">ABC transporter permease</fullName>
    </submittedName>
</protein>
<feature type="transmembrane region" description="Helical" evidence="1">
    <location>
        <begin position="171"/>
        <end position="190"/>
    </location>
</feature>